<reference evidence="3 4" key="1">
    <citation type="submission" date="2023-07" db="EMBL/GenBank/DDBJ databases">
        <title>Genomic Encyclopedia of Type Strains, Phase IV (KMG-IV): sequencing the most valuable type-strain genomes for metagenomic binning, comparative biology and taxonomic classification.</title>
        <authorList>
            <person name="Goeker M."/>
        </authorList>
    </citation>
    <scope>NUCLEOTIDE SEQUENCE [LARGE SCALE GENOMIC DNA]</scope>
    <source>
        <strain evidence="3 4">DSM 19562</strain>
    </source>
</reference>
<evidence type="ECO:0000256" key="2">
    <source>
        <dbReference type="SAM" id="SignalP"/>
    </source>
</evidence>
<proteinExistence type="predicted"/>
<feature type="region of interest" description="Disordered" evidence="1">
    <location>
        <begin position="44"/>
        <end position="63"/>
    </location>
</feature>
<feature type="chain" id="PRO_5046588665" evidence="2">
    <location>
        <begin position="25"/>
        <end position="63"/>
    </location>
</feature>
<comment type="caution">
    <text evidence="3">The sequence shown here is derived from an EMBL/GenBank/DDBJ whole genome shotgun (WGS) entry which is preliminary data.</text>
</comment>
<evidence type="ECO:0000313" key="3">
    <source>
        <dbReference type="EMBL" id="MDQ0443926.1"/>
    </source>
</evidence>
<feature type="signal peptide" evidence="2">
    <location>
        <begin position="1"/>
        <end position="24"/>
    </location>
</feature>
<keyword evidence="4" id="KW-1185">Reference proteome</keyword>
<dbReference type="RefSeq" id="WP_238248479.1">
    <property type="nucleotide sequence ID" value="NZ_BPQX01000018.1"/>
</dbReference>
<protein>
    <submittedName>
        <fullName evidence="3">Uncharacterized protein</fullName>
    </submittedName>
</protein>
<organism evidence="3 4">
    <name type="scientific">Methylobacterium persicinum</name>
    <dbReference type="NCBI Taxonomy" id="374426"/>
    <lineage>
        <taxon>Bacteria</taxon>
        <taxon>Pseudomonadati</taxon>
        <taxon>Pseudomonadota</taxon>
        <taxon>Alphaproteobacteria</taxon>
        <taxon>Hyphomicrobiales</taxon>
        <taxon>Methylobacteriaceae</taxon>
        <taxon>Methylobacterium</taxon>
    </lineage>
</organism>
<evidence type="ECO:0000256" key="1">
    <source>
        <dbReference type="SAM" id="MobiDB-lite"/>
    </source>
</evidence>
<dbReference type="EMBL" id="JAUSVV010000008">
    <property type="protein sequence ID" value="MDQ0443926.1"/>
    <property type="molecule type" value="Genomic_DNA"/>
</dbReference>
<sequence>MRTLTTVAYGFAVALALVVAAAHMIGPPDPDDVRRGGLTAATVLGSDGSQADATRGVSGSPSS</sequence>
<gene>
    <name evidence="3" type="ORF">QO016_003432</name>
</gene>
<evidence type="ECO:0000313" key="4">
    <source>
        <dbReference type="Proteomes" id="UP001236369"/>
    </source>
</evidence>
<keyword evidence="2" id="KW-0732">Signal</keyword>
<name>A0ABU0HNN6_9HYPH</name>
<accession>A0ABU0HNN6</accession>
<feature type="compositionally biased region" description="Polar residues" evidence="1">
    <location>
        <begin position="47"/>
        <end position="63"/>
    </location>
</feature>
<dbReference type="Proteomes" id="UP001236369">
    <property type="component" value="Unassembled WGS sequence"/>
</dbReference>